<reference evidence="2 3" key="1">
    <citation type="journal article" date="2019" name="Nat. Med.">
        <title>A library of human gut bacterial isolates paired with longitudinal multiomics data enables mechanistic microbiome research.</title>
        <authorList>
            <person name="Poyet M."/>
            <person name="Groussin M."/>
            <person name="Gibbons S.M."/>
            <person name="Avila-Pacheco J."/>
            <person name="Jiang X."/>
            <person name="Kearney S.M."/>
            <person name="Perrotta A.R."/>
            <person name="Berdy B."/>
            <person name="Zhao S."/>
            <person name="Lieberman T.D."/>
            <person name="Swanson P.K."/>
            <person name="Smith M."/>
            <person name="Roesemann S."/>
            <person name="Alexander J.E."/>
            <person name="Rich S.A."/>
            <person name="Livny J."/>
            <person name="Vlamakis H."/>
            <person name="Clish C."/>
            <person name="Bullock K."/>
            <person name="Deik A."/>
            <person name="Scott J."/>
            <person name="Pierce K.A."/>
            <person name="Xavier R.J."/>
            <person name="Alm E.J."/>
        </authorList>
    </citation>
    <scope>NUCLEOTIDE SEQUENCE [LARGE SCALE GENOMIC DNA]</scope>
    <source>
        <strain evidence="2 3">BIOML-A2</strain>
    </source>
</reference>
<keyword evidence="1" id="KW-0175">Coiled coil</keyword>
<sequence>MTKQEIMIDYADFLATVLEGKGPEKLPVEGPLIDAYLYSSVLAYLRPDWFQSKKFDPAFSDLCRQLSDYQEKAGRDVFFSSIAKHSKIVTESETCKSFDVGKVRYCVELNSGVVPSQDIGLLISKEPKDRKFAMRTMAKFLRRAFPKPKEALMVLSTPKPKPAMVLLTDRINSVLSPAVQYPELPTTGILPMSELPFQQLNTGEKRDFMHEMWRYITMLMPETPYSDAILPKNMRWSYVDGEKTKEVDINSRFAREAACLNPEPLVCYLCRPEFRRLLSAIFYVRSSQLPVAPLYSKGSEERARYFALHDSVLAPIMEGMDEAIRYQVDMAGDALMGQEKMKIQLDEAEQEVKDLRAQLDEMSKRTAAPELEQELSKLKEELTAVRRKSETDLERVNANLSRLQGENKRLTENLKASQASYNEINEQYINLLWEDGMFLDEDDLQEQDAPPAPSGVRERIGEEVYEKLAGKRLVVVGGHANTQRVLRELFPEWRFFAVDEKLTDSMSAVDAVAVLARYTSHKNVEQARAAVKSADVPMLTVSYNGPTSICQALAKML</sequence>
<evidence type="ECO:0000313" key="2">
    <source>
        <dbReference type="EMBL" id="MSB21952.1"/>
    </source>
</evidence>
<accession>A0A6I2RFF4</accession>
<organism evidence="2 3">
    <name type="scientific">Flavonifractor plautii</name>
    <name type="common">Fusobacterium plautii</name>
    <dbReference type="NCBI Taxonomy" id="292800"/>
    <lineage>
        <taxon>Bacteria</taxon>
        <taxon>Bacillati</taxon>
        <taxon>Bacillota</taxon>
        <taxon>Clostridia</taxon>
        <taxon>Eubacteriales</taxon>
        <taxon>Oscillospiraceae</taxon>
        <taxon>Flavonifractor</taxon>
    </lineage>
</organism>
<dbReference type="EMBL" id="WKPR01000030">
    <property type="protein sequence ID" value="MSB21952.1"/>
    <property type="molecule type" value="Genomic_DNA"/>
</dbReference>
<name>A0A6I2RFF4_FLAPL</name>
<evidence type="ECO:0008006" key="4">
    <source>
        <dbReference type="Google" id="ProtNLM"/>
    </source>
</evidence>
<feature type="coiled-coil region" evidence="1">
    <location>
        <begin position="338"/>
        <end position="427"/>
    </location>
</feature>
<dbReference type="Proteomes" id="UP000434475">
    <property type="component" value="Unassembled WGS sequence"/>
</dbReference>
<protein>
    <recommendedName>
        <fullName evidence="4">DUF2325 domain-containing protein</fullName>
    </recommendedName>
</protein>
<proteinExistence type="predicted"/>
<dbReference type="RefSeq" id="WP_108981878.1">
    <property type="nucleotide sequence ID" value="NZ_WKPR01000030.1"/>
</dbReference>
<dbReference type="AlphaFoldDB" id="A0A6I2RFF4"/>
<gene>
    <name evidence="2" type="ORF">GKE97_20960</name>
</gene>
<comment type="caution">
    <text evidence="2">The sequence shown here is derived from an EMBL/GenBank/DDBJ whole genome shotgun (WGS) entry which is preliminary data.</text>
</comment>
<evidence type="ECO:0000256" key="1">
    <source>
        <dbReference type="SAM" id="Coils"/>
    </source>
</evidence>
<evidence type="ECO:0000313" key="3">
    <source>
        <dbReference type="Proteomes" id="UP000434475"/>
    </source>
</evidence>